<dbReference type="GO" id="GO:0005737">
    <property type="term" value="C:cytoplasm"/>
    <property type="evidence" value="ECO:0007669"/>
    <property type="project" value="TreeGrafter"/>
</dbReference>
<keyword evidence="4" id="KW-1185">Reference proteome</keyword>
<proteinExistence type="predicted"/>
<dbReference type="EMBL" id="CP023434">
    <property type="protein sequence ID" value="AXY25390.1"/>
    <property type="molecule type" value="Genomic_DNA"/>
</dbReference>
<feature type="active site" description="Tele-phosphohistidine intermediate" evidence="1">
    <location>
        <position position="12"/>
    </location>
</feature>
<feature type="binding site" evidence="2">
    <location>
        <position position="61"/>
    </location>
    <ligand>
        <name>substrate</name>
    </ligand>
</feature>
<dbReference type="InterPro" id="IPR013078">
    <property type="entry name" value="His_Pase_superF_clade-1"/>
</dbReference>
<accession>A0A347WJY3</accession>
<protein>
    <submittedName>
        <fullName evidence="3">Histidine phosphatase family protein</fullName>
    </submittedName>
</protein>
<dbReference type="Proteomes" id="UP000263232">
    <property type="component" value="Chromosome"/>
</dbReference>
<reference evidence="3 4" key="1">
    <citation type="submission" date="2017-09" db="EMBL/GenBank/DDBJ databases">
        <title>Complete genome sequence of Oxytococcus suis strain ZY16052.</title>
        <authorList>
            <person name="Li F."/>
        </authorList>
    </citation>
    <scope>NUCLEOTIDE SEQUENCE [LARGE SCALE GENOMIC DNA]</scope>
    <source>
        <strain evidence="3 4">ZY16052</strain>
    </source>
</reference>
<dbReference type="Gene3D" id="3.40.50.1240">
    <property type="entry name" value="Phosphoglycerate mutase-like"/>
    <property type="match status" value="1"/>
</dbReference>
<dbReference type="InterPro" id="IPR050275">
    <property type="entry name" value="PGM_Phosphatase"/>
</dbReference>
<feature type="active site" description="Proton donor/acceptor" evidence="1">
    <location>
        <position position="89"/>
    </location>
</feature>
<dbReference type="OrthoDB" id="4131070at2"/>
<dbReference type="SMART" id="SM00855">
    <property type="entry name" value="PGAM"/>
    <property type="match status" value="1"/>
</dbReference>
<dbReference type="Pfam" id="PF00300">
    <property type="entry name" value="His_Phos_1"/>
    <property type="match status" value="1"/>
</dbReference>
<gene>
    <name evidence="3" type="ORF">CL176_04890</name>
</gene>
<dbReference type="RefSeq" id="WP_118990302.1">
    <property type="nucleotide sequence ID" value="NZ_CP023434.1"/>
</dbReference>
<organism evidence="3 4">
    <name type="scientific">Suicoccus acidiformans</name>
    <dbReference type="NCBI Taxonomy" id="2036206"/>
    <lineage>
        <taxon>Bacteria</taxon>
        <taxon>Bacillati</taxon>
        <taxon>Bacillota</taxon>
        <taxon>Bacilli</taxon>
        <taxon>Lactobacillales</taxon>
        <taxon>Aerococcaceae</taxon>
        <taxon>Suicoccus</taxon>
    </lineage>
</organism>
<sequence>MPVGVTFYFVRHGETWFNRAGRIQGWADSPLTPEGIAGVKKTAQLLSGLAFDYAYASDLKRRIDSAQLLLDVNHYADNLVLETMPEFREVRFGYFEGMLAQDVRPLAAREIALKHPEVDIERSPHLLLNAYKRLDPYGLAESFPEFWERVEAGIIYLLERHRGSEANVLVVAHGQTIRHTLHALVPELEMPGRLHNGSISRVQYINGQFRLLGYNELEVNI</sequence>
<evidence type="ECO:0000313" key="4">
    <source>
        <dbReference type="Proteomes" id="UP000263232"/>
    </source>
</evidence>
<evidence type="ECO:0000313" key="3">
    <source>
        <dbReference type="EMBL" id="AXY25390.1"/>
    </source>
</evidence>
<dbReference type="AlphaFoldDB" id="A0A347WJY3"/>
<feature type="binding site" evidence="2">
    <location>
        <begin position="11"/>
        <end position="18"/>
    </location>
    <ligand>
        <name>substrate</name>
    </ligand>
</feature>
<dbReference type="KEGG" id="abae:CL176_04890"/>
<dbReference type="CDD" id="cd07067">
    <property type="entry name" value="HP_PGM_like"/>
    <property type="match status" value="1"/>
</dbReference>
<name>A0A347WJY3_9LACT</name>
<dbReference type="SUPFAM" id="SSF53254">
    <property type="entry name" value="Phosphoglycerate mutase-like"/>
    <property type="match status" value="1"/>
</dbReference>
<dbReference type="GO" id="GO:0016791">
    <property type="term" value="F:phosphatase activity"/>
    <property type="evidence" value="ECO:0007669"/>
    <property type="project" value="TreeGrafter"/>
</dbReference>
<dbReference type="InterPro" id="IPR029033">
    <property type="entry name" value="His_PPase_superfam"/>
</dbReference>
<dbReference type="PANTHER" id="PTHR48100:SF9">
    <property type="entry name" value="PHOSPHOGLYCERATE MUTASE 2 PARALOG"/>
    <property type="match status" value="1"/>
</dbReference>
<evidence type="ECO:0000256" key="2">
    <source>
        <dbReference type="PIRSR" id="PIRSR613078-2"/>
    </source>
</evidence>
<dbReference type="PANTHER" id="PTHR48100">
    <property type="entry name" value="BROAD-SPECIFICITY PHOSPHATASE YOR283W-RELATED"/>
    <property type="match status" value="1"/>
</dbReference>
<evidence type="ECO:0000256" key="1">
    <source>
        <dbReference type="PIRSR" id="PIRSR613078-1"/>
    </source>
</evidence>